<dbReference type="Proteomes" id="UP001302812">
    <property type="component" value="Unassembled WGS sequence"/>
</dbReference>
<evidence type="ECO:0000313" key="2">
    <source>
        <dbReference type="EMBL" id="KAK4113202.1"/>
    </source>
</evidence>
<dbReference type="AlphaFoldDB" id="A0AAN6TEY6"/>
<organism evidence="2 3">
    <name type="scientific">Canariomyces notabilis</name>
    <dbReference type="NCBI Taxonomy" id="2074819"/>
    <lineage>
        <taxon>Eukaryota</taxon>
        <taxon>Fungi</taxon>
        <taxon>Dikarya</taxon>
        <taxon>Ascomycota</taxon>
        <taxon>Pezizomycotina</taxon>
        <taxon>Sordariomycetes</taxon>
        <taxon>Sordariomycetidae</taxon>
        <taxon>Sordariales</taxon>
        <taxon>Chaetomiaceae</taxon>
        <taxon>Canariomyces</taxon>
    </lineage>
</organism>
<keyword evidence="1" id="KW-0472">Membrane</keyword>
<reference evidence="2" key="2">
    <citation type="submission" date="2023-05" db="EMBL/GenBank/DDBJ databases">
        <authorList>
            <consortium name="Lawrence Berkeley National Laboratory"/>
            <person name="Steindorff A."/>
            <person name="Hensen N."/>
            <person name="Bonometti L."/>
            <person name="Westerberg I."/>
            <person name="Brannstrom I.O."/>
            <person name="Guillou S."/>
            <person name="Cros-Aarteil S."/>
            <person name="Calhoun S."/>
            <person name="Haridas S."/>
            <person name="Kuo A."/>
            <person name="Mondo S."/>
            <person name="Pangilinan J."/>
            <person name="Riley R."/>
            <person name="Labutti K."/>
            <person name="Andreopoulos B."/>
            <person name="Lipzen A."/>
            <person name="Chen C."/>
            <person name="Yanf M."/>
            <person name="Daum C."/>
            <person name="Ng V."/>
            <person name="Clum A."/>
            <person name="Ohm R."/>
            <person name="Martin F."/>
            <person name="Silar P."/>
            <person name="Natvig D."/>
            <person name="Lalanne C."/>
            <person name="Gautier V."/>
            <person name="Ament-Velasquez S.L."/>
            <person name="Kruys A."/>
            <person name="Hutchinson M.I."/>
            <person name="Powell A.J."/>
            <person name="Barry K."/>
            <person name="Miller A.N."/>
            <person name="Grigoriev I.V."/>
            <person name="Debuchy R."/>
            <person name="Gladieux P."/>
            <person name="Thoren M.H."/>
            <person name="Johannesson H."/>
        </authorList>
    </citation>
    <scope>NUCLEOTIDE SEQUENCE</scope>
    <source>
        <strain evidence="2">CBS 508.74</strain>
    </source>
</reference>
<sequence length="64" mass="7186">MVGSKGVAALGLFARIIDYIAAWNCLPCMILTHGCMSTFLLLWYYRQELRANSLFGEVAYYVGC</sequence>
<feature type="transmembrane region" description="Helical" evidence="1">
    <location>
        <begin position="20"/>
        <end position="45"/>
    </location>
</feature>
<proteinExistence type="predicted"/>
<keyword evidence="1" id="KW-0812">Transmembrane</keyword>
<dbReference type="EMBL" id="MU853340">
    <property type="protein sequence ID" value="KAK4113202.1"/>
    <property type="molecule type" value="Genomic_DNA"/>
</dbReference>
<dbReference type="GeneID" id="89934564"/>
<gene>
    <name evidence="2" type="ORF">N656DRAFT_648082</name>
</gene>
<name>A0AAN6TEY6_9PEZI</name>
<keyword evidence="3" id="KW-1185">Reference proteome</keyword>
<evidence type="ECO:0000256" key="1">
    <source>
        <dbReference type="SAM" id="Phobius"/>
    </source>
</evidence>
<protein>
    <submittedName>
        <fullName evidence="2">Uncharacterized protein</fullName>
    </submittedName>
</protein>
<keyword evidence="1" id="KW-1133">Transmembrane helix</keyword>
<evidence type="ECO:0000313" key="3">
    <source>
        <dbReference type="Proteomes" id="UP001302812"/>
    </source>
</evidence>
<dbReference type="RefSeq" id="XP_064670772.1">
    <property type="nucleotide sequence ID" value="XM_064810439.1"/>
</dbReference>
<reference evidence="2" key="1">
    <citation type="journal article" date="2023" name="Mol. Phylogenet. Evol.">
        <title>Genome-scale phylogeny and comparative genomics of the fungal order Sordariales.</title>
        <authorList>
            <person name="Hensen N."/>
            <person name="Bonometti L."/>
            <person name="Westerberg I."/>
            <person name="Brannstrom I.O."/>
            <person name="Guillou S."/>
            <person name="Cros-Aarteil S."/>
            <person name="Calhoun S."/>
            <person name="Haridas S."/>
            <person name="Kuo A."/>
            <person name="Mondo S."/>
            <person name="Pangilinan J."/>
            <person name="Riley R."/>
            <person name="LaButti K."/>
            <person name="Andreopoulos B."/>
            <person name="Lipzen A."/>
            <person name="Chen C."/>
            <person name="Yan M."/>
            <person name="Daum C."/>
            <person name="Ng V."/>
            <person name="Clum A."/>
            <person name="Steindorff A."/>
            <person name="Ohm R.A."/>
            <person name="Martin F."/>
            <person name="Silar P."/>
            <person name="Natvig D.O."/>
            <person name="Lalanne C."/>
            <person name="Gautier V."/>
            <person name="Ament-Velasquez S.L."/>
            <person name="Kruys A."/>
            <person name="Hutchinson M.I."/>
            <person name="Powell A.J."/>
            <person name="Barry K."/>
            <person name="Miller A.N."/>
            <person name="Grigoriev I.V."/>
            <person name="Debuchy R."/>
            <person name="Gladieux P."/>
            <person name="Hiltunen Thoren M."/>
            <person name="Johannesson H."/>
        </authorList>
    </citation>
    <scope>NUCLEOTIDE SEQUENCE</scope>
    <source>
        <strain evidence="2">CBS 508.74</strain>
    </source>
</reference>
<comment type="caution">
    <text evidence="2">The sequence shown here is derived from an EMBL/GenBank/DDBJ whole genome shotgun (WGS) entry which is preliminary data.</text>
</comment>
<accession>A0AAN6TEY6</accession>